<dbReference type="Gene3D" id="1.10.510.10">
    <property type="entry name" value="Transferase(Phosphotransferase) domain 1"/>
    <property type="match status" value="1"/>
</dbReference>
<feature type="non-terminal residue" evidence="2">
    <location>
        <position position="168"/>
    </location>
</feature>
<name>A0A2G8LIL6_STIJA</name>
<dbReference type="Proteomes" id="UP000230750">
    <property type="component" value="Unassembled WGS sequence"/>
</dbReference>
<protein>
    <submittedName>
        <fullName evidence="2">Putative fibroblast growth factor receptor 2-like</fullName>
    </submittedName>
</protein>
<dbReference type="GO" id="GO:0007169">
    <property type="term" value="P:cell surface receptor protein tyrosine kinase signaling pathway"/>
    <property type="evidence" value="ECO:0007669"/>
    <property type="project" value="TreeGrafter"/>
</dbReference>
<dbReference type="InterPro" id="IPR001245">
    <property type="entry name" value="Ser-Thr/Tyr_kinase_cat_dom"/>
</dbReference>
<dbReference type="GO" id="GO:0043235">
    <property type="term" value="C:receptor complex"/>
    <property type="evidence" value="ECO:0007669"/>
    <property type="project" value="TreeGrafter"/>
</dbReference>
<dbReference type="InterPro" id="IPR050122">
    <property type="entry name" value="RTK"/>
</dbReference>
<dbReference type="PANTHER" id="PTHR24416:SF611">
    <property type="entry name" value="TYROSINE-PROTEIN KINASE TRANSMEMBRANE RECEPTOR ROR"/>
    <property type="match status" value="1"/>
</dbReference>
<accession>A0A2G8LIL6</accession>
<proteinExistence type="predicted"/>
<dbReference type="PROSITE" id="PS50011">
    <property type="entry name" value="PROTEIN_KINASE_DOM"/>
    <property type="match status" value="1"/>
</dbReference>
<dbReference type="PANTHER" id="PTHR24416">
    <property type="entry name" value="TYROSINE-PROTEIN KINASE RECEPTOR"/>
    <property type="match status" value="1"/>
</dbReference>
<dbReference type="InterPro" id="IPR011009">
    <property type="entry name" value="Kinase-like_dom_sf"/>
</dbReference>
<organism evidence="2 3">
    <name type="scientific">Stichopus japonicus</name>
    <name type="common">Sea cucumber</name>
    <dbReference type="NCBI Taxonomy" id="307972"/>
    <lineage>
        <taxon>Eukaryota</taxon>
        <taxon>Metazoa</taxon>
        <taxon>Echinodermata</taxon>
        <taxon>Eleutherozoa</taxon>
        <taxon>Echinozoa</taxon>
        <taxon>Holothuroidea</taxon>
        <taxon>Aspidochirotacea</taxon>
        <taxon>Aspidochirotida</taxon>
        <taxon>Stichopodidae</taxon>
        <taxon>Apostichopus</taxon>
    </lineage>
</organism>
<reference evidence="2 3" key="1">
    <citation type="journal article" date="2017" name="PLoS Biol.">
        <title>The sea cucumber genome provides insights into morphological evolution and visceral regeneration.</title>
        <authorList>
            <person name="Zhang X."/>
            <person name="Sun L."/>
            <person name="Yuan J."/>
            <person name="Sun Y."/>
            <person name="Gao Y."/>
            <person name="Zhang L."/>
            <person name="Li S."/>
            <person name="Dai H."/>
            <person name="Hamel J.F."/>
            <person name="Liu C."/>
            <person name="Yu Y."/>
            <person name="Liu S."/>
            <person name="Lin W."/>
            <person name="Guo K."/>
            <person name="Jin S."/>
            <person name="Xu P."/>
            <person name="Storey K.B."/>
            <person name="Huan P."/>
            <person name="Zhang T."/>
            <person name="Zhou Y."/>
            <person name="Zhang J."/>
            <person name="Lin C."/>
            <person name="Li X."/>
            <person name="Xing L."/>
            <person name="Huo D."/>
            <person name="Sun M."/>
            <person name="Wang L."/>
            <person name="Mercier A."/>
            <person name="Li F."/>
            <person name="Yang H."/>
            <person name="Xiang J."/>
        </authorList>
    </citation>
    <scope>NUCLEOTIDE SEQUENCE [LARGE SCALE GENOMIC DNA]</scope>
    <source>
        <strain evidence="2">Shaxun</strain>
        <tissue evidence="2">Muscle</tissue>
    </source>
</reference>
<dbReference type="EMBL" id="MRZV01000066">
    <property type="protein sequence ID" value="PIK60062.1"/>
    <property type="molecule type" value="Genomic_DNA"/>
</dbReference>
<feature type="domain" description="Protein kinase" evidence="1">
    <location>
        <begin position="1"/>
        <end position="168"/>
    </location>
</feature>
<dbReference type="InterPro" id="IPR000719">
    <property type="entry name" value="Prot_kinase_dom"/>
</dbReference>
<comment type="caution">
    <text evidence="2">The sequence shown here is derived from an EMBL/GenBank/DDBJ whole genome shotgun (WGS) entry which is preliminary data.</text>
</comment>
<evidence type="ECO:0000313" key="2">
    <source>
        <dbReference type="EMBL" id="PIK60062.1"/>
    </source>
</evidence>
<dbReference type="GO" id="GO:0004714">
    <property type="term" value="F:transmembrane receptor protein tyrosine kinase activity"/>
    <property type="evidence" value="ECO:0007669"/>
    <property type="project" value="TreeGrafter"/>
</dbReference>
<dbReference type="GO" id="GO:0005886">
    <property type="term" value="C:plasma membrane"/>
    <property type="evidence" value="ECO:0007669"/>
    <property type="project" value="TreeGrafter"/>
</dbReference>
<dbReference type="Pfam" id="PF07714">
    <property type="entry name" value="PK_Tyr_Ser-Thr"/>
    <property type="match status" value="1"/>
</dbReference>
<dbReference type="SUPFAM" id="SSF56112">
    <property type="entry name" value="Protein kinase-like (PK-like)"/>
    <property type="match status" value="1"/>
</dbReference>
<keyword evidence="3" id="KW-1185">Reference proteome</keyword>
<sequence length="168" mass="19133">MFEYFIAEYRSTEGKITVLAKRVAGGVTVPDARRLMAATKMQTSIPNHRNVVSLIGMDTEQVPSYTFHEFQERGNVRDFLLRNCQDITGYDKHCATSVSDTSSQLFHTKLIGFANDVANAMEFLHGHQFYHPAICARKTLLDRHFRCKLFAFWPQEAADDIVKTLLDA</sequence>
<evidence type="ECO:0000259" key="1">
    <source>
        <dbReference type="PROSITE" id="PS50011"/>
    </source>
</evidence>
<gene>
    <name evidence="2" type="ORF">BSL78_02967</name>
</gene>
<dbReference type="STRING" id="307972.A0A2G8LIL6"/>
<keyword evidence="2" id="KW-0675">Receptor</keyword>
<dbReference type="GO" id="GO:0005524">
    <property type="term" value="F:ATP binding"/>
    <property type="evidence" value="ECO:0007669"/>
    <property type="project" value="InterPro"/>
</dbReference>
<evidence type="ECO:0000313" key="3">
    <source>
        <dbReference type="Proteomes" id="UP000230750"/>
    </source>
</evidence>
<dbReference type="AlphaFoldDB" id="A0A2G8LIL6"/>
<dbReference type="Gene3D" id="3.30.200.20">
    <property type="entry name" value="Phosphorylase Kinase, domain 1"/>
    <property type="match status" value="1"/>
</dbReference>